<dbReference type="SUPFAM" id="SSF51261">
    <property type="entry name" value="Duplicated hybrid motif"/>
    <property type="match status" value="1"/>
</dbReference>
<evidence type="ECO:0000259" key="2">
    <source>
        <dbReference type="Pfam" id="PF01551"/>
    </source>
</evidence>
<dbReference type="InterPro" id="IPR016047">
    <property type="entry name" value="M23ase_b-sheet_dom"/>
</dbReference>
<dbReference type="EMBL" id="JAGGLI010000024">
    <property type="protein sequence ID" value="MBP2028253.1"/>
    <property type="molecule type" value="Genomic_DNA"/>
</dbReference>
<reference evidence="3 4" key="1">
    <citation type="submission" date="2021-03" db="EMBL/GenBank/DDBJ databases">
        <title>Genomic Encyclopedia of Type Strains, Phase IV (KMG-IV): sequencing the most valuable type-strain genomes for metagenomic binning, comparative biology and taxonomic classification.</title>
        <authorList>
            <person name="Goeker M."/>
        </authorList>
    </citation>
    <scope>NUCLEOTIDE SEQUENCE [LARGE SCALE GENOMIC DNA]</scope>
    <source>
        <strain evidence="3 4">DSM 27512</strain>
    </source>
</reference>
<dbReference type="GO" id="GO:0016787">
    <property type="term" value="F:hydrolase activity"/>
    <property type="evidence" value="ECO:0007669"/>
    <property type="project" value="UniProtKB-KW"/>
</dbReference>
<keyword evidence="3" id="KW-0378">Hydrolase</keyword>
<sequence>MKKKYRHASKVRKKFTFMIVPNSTGKIRQFTISYRTLASLLSGSIATVLVLGFFSSQFFYSSQNLNSVSKELAALKDENISQKNQITYFLSKSQEVEDRIERLSELERKVLEVVNIGGGSEEEVSSLVSRSDYRDFSIWDMDQVDIDYIDSIISGQSEDIESLISGIENQLETLEAIPNLRPAKGRISSPFGERISPVTRRTEFHRGIDIANSTNTDIIASAAGVVTFSGYNGSYGNMVLISHGNGYSTIYAHNHENKVEVGDRVQKGELVAKMGSTGRSTGPHVHFEIRKGGEPIDPKSMLEN</sequence>
<dbReference type="Pfam" id="PF01551">
    <property type="entry name" value="Peptidase_M23"/>
    <property type="match status" value="1"/>
</dbReference>
<feature type="transmembrane region" description="Helical" evidence="1">
    <location>
        <begin position="37"/>
        <end position="60"/>
    </location>
</feature>
<dbReference type="PANTHER" id="PTHR21666">
    <property type="entry name" value="PEPTIDASE-RELATED"/>
    <property type="match status" value="1"/>
</dbReference>
<evidence type="ECO:0000256" key="1">
    <source>
        <dbReference type="SAM" id="Phobius"/>
    </source>
</evidence>
<keyword evidence="4" id="KW-1185">Reference proteome</keyword>
<dbReference type="Proteomes" id="UP001314903">
    <property type="component" value="Unassembled WGS sequence"/>
</dbReference>
<dbReference type="InterPro" id="IPR011055">
    <property type="entry name" value="Dup_hybrid_motif"/>
</dbReference>
<proteinExistence type="predicted"/>
<evidence type="ECO:0000313" key="3">
    <source>
        <dbReference type="EMBL" id="MBP2028253.1"/>
    </source>
</evidence>
<dbReference type="CDD" id="cd12797">
    <property type="entry name" value="M23_peptidase"/>
    <property type="match status" value="1"/>
</dbReference>
<keyword evidence="1" id="KW-0812">Transmembrane</keyword>
<protein>
    <submittedName>
        <fullName evidence="3">Murein DD-endopeptidase MepM/ murein hydrolase activator NlpD</fullName>
    </submittedName>
</protein>
<organism evidence="3 4">
    <name type="scientific">Acetoanaerobium pronyense</name>
    <dbReference type="NCBI Taxonomy" id="1482736"/>
    <lineage>
        <taxon>Bacteria</taxon>
        <taxon>Bacillati</taxon>
        <taxon>Bacillota</taxon>
        <taxon>Clostridia</taxon>
        <taxon>Peptostreptococcales</taxon>
        <taxon>Filifactoraceae</taxon>
        <taxon>Acetoanaerobium</taxon>
    </lineage>
</organism>
<gene>
    <name evidence="3" type="ORF">J2Z35_002054</name>
</gene>
<accession>A0ABS4KKG0</accession>
<comment type="caution">
    <text evidence="3">The sequence shown here is derived from an EMBL/GenBank/DDBJ whole genome shotgun (WGS) entry which is preliminary data.</text>
</comment>
<dbReference type="PANTHER" id="PTHR21666:SF291">
    <property type="entry name" value="STAGE II SPORULATION PROTEIN Q"/>
    <property type="match status" value="1"/>
</dbReference>
<keyword evidence="1" id="KW-0472">Membrane</keyword>
<dbReference type="InterPro" id="IPR050570">
    <property type="entry name" value="Cell_wall_metabolism_enzyme"/>
</dbReference>
<name>A0ABS4KKG0_9FIRM</name>
<feature type="domain" description="M23ase beta-sheet core" evidence="2">
    <location>
        <begin position="204"/>
        <end position="298"/>
    </location>
</feature>
<evidence type="ECO:0000313" key="4">
    <source>
        <dbReference type="Proteomes" id="UP001314903"/>
    </source>
</evidence>
<dbReference type="Gene3D" id="2.70.70.10">
    <property type="entry name" value="Glucose Permease (Domain IIA)"/>
    <property type="match status" value="1"/>
</dbReference>
<dbReference type="RefSeq" id="WP_245330848.1">
    <property type="nucleotide sequence ID" value="NZ_JAGGLI010000024.1"/>
</dbReference>
<keyword evidence="1" id="KW-1133">Transmembrane helix</keyword>